<name>A0A1S7LM95_MAGMO</name>
<keyword evidence="4 11" id="KW-0210">Decarboxylase</keyword>
<dbReference type="Pfam" id="PF00278">
    <property type="entry name" value="Orn_DAP_Arg_deC"/>
    <property type="match status" value="1"/>
</dbReference>
<evidence type="ECO:0000256" key="2">
    <source>
        <dbReference type="ARBA" id="ARBA00012259"/>
    </source>
</evidence>
<comment type="subunit">
    <text evidence="11">Homodimer.</text>
</comment>
<evidence type="ECO:0000259" key="13">
    <source>
        <dbReference type="Pfam" id="PF00278"/>
    </source>
</evidence>
<comment type="catalytic activity">
    <reaction evidence="9 11">
        <text>carboxyspermidine + H(+) = spermidine + CO2</text>
        <dbReference type="Rhea" id="RHEA:34095"/>
        <dbReference type="ChEBI" id="CHEBI:15378"/>
        <dbReference type="ChEBI" id="CHEBI:16526"/>
        <dbReference type="ChEBI" id="CHEBI:57834"/>
        <dbReference type="ChEBI" id="CHEBI:65072"/>
        <dbReference type="EC" id="4.1.1.96"/>
    </reaction>
</comment>
<dbReference type="GO" id="GO:0005737">
    <property type="term" value="C:cytoplasm"/>
    <property type="evidence" value="ECO:0007669"/>
    <property type="project" value="UniProtKB-SubCell"/>
</dbReference>
<evidence type="ECO:0000256" key="9">
    <source>
        <dbReference type="ARBA" id="ARBA00047351"/>
    </source>
</evidence>
<feature type="binding site" evidence="12">
    <location>
        <position position="245"/>
    </location>
    <ligand>
        <name>substrate</name>
    </ligand>
</feature>
<keyword evidence="11" id="KW-0963">Cytoplasm</keyword>
<dbReference type="NCBIfam" id="TIGR01047">
    <property type="entry name" value="nspC"/>
    <property type="match status" value="1"/>
</dbReference>
<comment type="similarity">
    <text evidence="8 11">Belongs to the Orn/Lys/Arg decarboxylase class-II family. NspC subfamily.</text>
</comment>
<evidence type="ECO:0000256" key="5">
    <source>
        <dbReference type="ARBA" id="ARBA00022898"/>
    </source>
</evidence>
<dbReference type="CDD" id="cd06829">
    <property type="entry name" value="PLPDE_III_CANSDC"/>
    <property type="match status" value="1"/>
</dbReference>
<dbReference type="PANTHER" id="PTHR43727:SF1">
    <property type="entry name" value="CARBOXYNORSPERMIDINE_CARBOXYSPERMIDINE DECARBOXYLASE"/>
    <property type="match status" value="1"/>
</dbReference>
<dbReference type="PIRSF" id="PIRSF038941">
    <property type="entry name" value="NspC"/>
    <property type="match status" value="1"/>
</dbReference>
<dbReference type="InterPro" id="IPR022643">
    <property type="entry name" value="De-COase2_C"/>
</dbReference>
<dbReference type="GO" id="GO:0008836">
    <property type="term" value="F:diaminopimelate decarboxylase activity"/>
    <property type="evidence" value="ECO:0007669"/>
    <property type="project" value="TreeGrafter"/>
</dbReference>
<keyword evidence="7 11" id="KW-0456">Lyase</keyword>
<evidence type="ECO:0000256" key="1">
    <source>
        <dbReference type="ARBA" id="ARBA00001933"/>
    </source>
</evidence>
<dbReference type="AlphaFoldDB" id="A0A1S7LM95"/>
<accession>A0A1S7LM95</accession>
<evidence type="ECO:0000256" key="3">
    <source>
        <dbReference type="ARBA" id="ARBA00013633"/>
    </source>
</evidence>
<organism evidence="14">
    <name type="scientific">Magnetococcus massalia (strain MO-1)</name>
    <dbReference type="NCBI Taxonomy" id="451514"/>
    <lineage>
        <taxon>Bacteria</taxon>
        <taxon>Pseudomonadati</taxon>
        <taxon>Pseudomonadota</taxon>
        <taxon>Magnetococcia</taxon>
        <taxon>Magnetococcales</taxon>
        <taxon>Magnetococcaceae</taxon>
        <taxon>Magnetococcus</taxon>
    </lineage>
</organism>
<evidence type="ECO:0000256" key="4">
    <source>
        <dbReference type="ARBA" id="ARBA00022793"/>
    </source>
</evidence>
<dbReference type="EMBL" id="LO017727">
    <property type="protein sequence ID" value="CRH07980.1"/>
    <property type="molecule type" value="Genomic_DNA"/>
</dbReference>
<sequence>MLPSLDEIDYQAVETPVTICDLPTLKRNIDLLSHIQTETGCEILLALKAFAMWSVFDRLNRGLAGVSAASPDEARLGHEKFGGHVHTFASAYKAEEMAQTIAHSSHLIFNSIAQWQRFGKQALAGGCEVGLRINPQHSEAKQEIYDPCQKNSRLGITADQLQGVDLTGVTGLHFHNLCNNGADALARTAQAVEEKFGPYLKQMRWINLGGGHMITSDGYDLKTLYRVIRGFQQRYGLQVILEPGEAVVRDAGVLVGEVLDIVPNPIPVAILDLSAAAHMPDVLEMPYRPDLIGAGEMGEKKHGYRLTGSTCLAGDTIGDYSFDQPLTIGQRLVFLDMAQYTMVKNTFFNGIRLPAIAIHHGGGEVEVVRRFSYDDFLTRLS</sequence>
<dbReference type="InterPro" id="IPR009006">
    <property type="entry name" value="Ala_racemase/Decarboxylase_C"/>
</dbReference>
<evidence type="ECO:0000256" key="8">
    <source>
        <dbReference type="ARBA" id="ARBA00025802"/>
    </source>
</evidence>
<comment type="cofactor">
    <cofactor evidence="1 11">
        <name>pyridoxal 5'-phosphate</name>
        <dbReference type="ChEBI" id="CHEBI:597326"/>
    </cofactor>
</comment>
<dbReference type="SUPFAM" id="SSF50621">
    <property type="entry name" value="Alanine racemase C-terminal domain-like"/>
    <property type="match status" value="1"/>
</dbReference>
<dbReference type="InterPro" id="IPR005730">
    <property type="entry name" value="Nsp_de-COase"/>
</dbReference>
<comment type="function">
    <text evidence="11">Catalyzes the decarboxylation of carboxynorspermidine and carboxyspermidine.</text>
</comment>
<keyword evidence="5 11" id="KW-0663">Pyridoxal phosphate</keyword>
<reference evidence="14" key="1">
    <citation type="submission" date="2015-04" db="EMBL/GenBank/DDBJ databases">
        <authorList>
            <person name="Syromyatnikov M.Y."/>
            <person name="Popov V.N."/>
        </authorList>
    </citation>
    <scope>NUCLEOTIDE SEQUENCE</scope>
    <source>
        <strain evidence="14">MO-1</strain>
    </source>
</reference>
<dbReference type="SUPFAM" id="SSF51419">
    <property type="entry name" value="PLP-binding barrel"/>
    <property type="match status" value="1"/>
</dbReference>
<dbReference type="Gene3D" id="3.20.20.10">
    <property type="entry name" value="Alanine racemase"/>
    <property type="match status" value="1"/>
</dbReference>
<comment type="subcellular location">
    <subcellularLocation>
        <location evidence="11">Cytoplasm</location>
    </subcellularLocation>
</comment>
<evidence type="ECO:0000256" key="10">
    <source>
        <dbReference type="ARBA" id="ARBA00047389"/>
    </source>
</evidence>
<keyword evidence="6 11" id="KW-0745">Spermidine biosynthesis</keyword>
<protein>
    <recommendedName>
        <fullName evidence="3 11">Carboxynorspermidine/carboxyspermidine decarboxylase</fullName>
        <shortName evidence="11">CANS DC/CAS DC</shortName>
        <shortName evidence="11">CANSDC/CASDC</shortName>
        <ecNumber evidence="2 11">4.1.1.96</ecNumber>
    </recommendedName>
</protein>
<dbReference type="PANTHER" id="PTHR43727">
    <property type="entry name" value="DIAMINOPIMELATE DECARBOXYLASE"/>
    <property type="match status" value="1"/>
</dbReference>
<keyword evidence="11" id="KW-0620">Polyamine biosynthesis</keyword>
<dbReference type="Gene3D" id="2.40.37.10">
    <property type="entry name" value="Lyase, Ornithine Decarboxylase, Chain A, domain 1"/>
    <property type="match status" value="1"/>
</dbReference>
<evidence type="ECO:0000256" key="11">
    <source>
        <dbReference type="PIRNR" id="PIRNR038941"/>
    </source>
</evidence>
<evidence type="ECO:0000256" key="12">
    <source>
        <dbReference type="PIRSR" id="PIRSR038941-1"/>
    </source>
</evidence>
<feature type="domain" description="Orn/DAP/Arg decarboxylase 2 C-terminal" evidence="13">
    <location>
        <begin position="229"/>
        <end position="337"/>
    </location>
</feature>
<gene>
    <name evidence="14" type="ORF">MAGMO_3852</name>
</gene>
<dbReference type="GO" id="GO:0008295">
    <property type="term" value="P:spermidine biosynthetic process"/>
    <property type="evidence" value="ECO:0007669"/>
    <property type="project" value="UniProtKB-KW"/>
</dbReference>
<comment type="catalytic activity">
    <reaction evidence="10 11">
        <text>carboxynorspermidine + H(+) = norspermidine + CO2</text>
        <dbReference type="Rhea" id="RHEA:34099"/>
        <dbReference type="ChEBI" id="CHEBI:15378"/>
        <dbReference type="ChEBI" id="CHEBI:16526"/>
        <dbReference type="ChEBI" id="CHEBI:57920"/>
        <dbReference type="ChEBI" id="CHEBI:65070"/>
        <dbReference type="EC" id="4.1.1.96"/>
    </reaction>
</comment>
<evidence type="ECO:0000256" key="6">
    <source>
        <dbReference type="ARBA" id="ARBA00023066"/>
    </source>
</evidence>
<dbReference type="InterPro" id="IPR029066">
    <property type="entry name" value="PLP-binding_barrel"/>
</dbReference>
<proteinExistence type="inferred from homology"/>
<evidence type="ECO:0000313" key="14">
    <source>
        <dbReference type="EMBL" id="CRH07980.1"/>
    </source>
</evidence>
<dbReference type="GO" id="GO:0009089">
    <property type="term" value="P:lysine biosynthetic process via diaminopimelate"/>
    <property type="evidence" value="ECO:0007669"/>
    <property type="project" value="TreeGrafter"/>
</dbReference>
<dbReference type="EC" id="4.1.1.96" evidence="2 11"/>
<dbReference type="GO" id="GO:0045312">
    <property type="term" value="P:nor-spermidine biosynthetic process"/>
    <property type="evidence" value="ECO:0007669"/>
    <property type="project" value="InterPro"/>
</dbReference>
<feature type="binding site" evidence="12">
    <location>
        <position position="281"/>
    </location>
    <ligand>
        <name>substrate</name>
    </ligand>
</feature>
<evidence type="ECO:0000256" key="7">
    <source>
        <dbReference type="ARBA" id="ARBA00023239"/>
    </source>
</evidence>